<evidence type="ECO:0008006" key="3">
    <source>
        <dbReference type="Google" id="ProtNLM"/>
    </source>
</evidence>
<accession>A0A219AQ87</accession>
<dbReference type="AlphaFoldDB" id="A0A219AQ87"/>
<dbReference type="GeneID" id="28853563"/>
<organism evidence="1 2">
    <name type="scientific">Pochonia chlamydosporia 170</name>
    <dbReference type="NCBI Taxonomy" id="1380566"/>
    <lineage>
        <taxon>Eukaryota</taxon>
        <taxon>Fungi</taxon>
        <taxon>Dikarya</taxon>
        <taxon>Ascomycota</taxon>
        <taxon>Pezizomycotina</taxon>
        <taxon>Sordariomycetes</taxon>
        <taxon>Hypocreomycetidae</taxon>
        <taxon>Hypocreales</taxon>
        <taxon>Clavicipitaceae</taxon>
        <taxon>Pochonia</taxon>
    </lineage>
</organism>
<evidence type="ECO:0000313" key="1">
    <source>
        <dbReference type="EMBL" id="OWT42494.1"/>
    </source>
</evidence>
<dbReference type="KEGG" id="pchm:VFPPC_18391"/>
<dbReference type="SUPFAM" id="SSF53335">
    <property type="entry name" value="S-adenosyl-L-methionine-dependent methyltransferases"/>
    <property type="match status" value="1"/>
</dbReference>
<keyword evidence="2" id="KW-1185">Reference proteome</keyword>
<reference evidence="1 2" key="1">
    <citation type="journal article" date="2016" name="PLoS Pathog.">
        <title>Biosynthesis of antibiotic leucinostatins in bio-control fungus Purpureocillium lilacinum and their inhibition on phytophthora revealed by genome mining.</title>
        <authorList>
            <person name="Wang G."/>
            <person name="Liu Z."/>
            <person name="Lin R."/>
            <person name="Li E."/>
            <person name="Mao Z."/>
            <person name="Ling J."/>
            <person name="Yang Y."/>
            <person name="Yin W.B."/>
            <person name="Xie B."/>
        </authorList>
    </citation>
    <scope>NUCLEOTIDE SEQUENCE [LARGE SCALE GENOMIC DNA]</scope>
    <source>
        <strain evidence="1">170</strain>
    </source>
</reference>
<sequence>MVQSHFLVDCLTRPVRDTALQHIRSHHSRSVIAMPGNNHENNAPLSDGAQYPAQLFCGRWYGTNDRFQRDKYLFPIDEEELNRLDLFHHVFHLACNNTFFLSPLDKTQPLRILDLGTGTGIWPIMLSDLPSFFGSWPRHEYDSAEHDSRNNDATKTV</sequence>
<dbReference type="RefSeq" id="XP_022285007.1">
    <property type="nucleotide sequence ID" value="XM_022430009.1"/>
</dbReference>
<gene>
    <name evidence="1" type="ORF">VFPPC_18391</name>
</gene>
<dbReference type="InterPro" id="IPR029063">
    <property type="entry name" value="SAM-dependent_MTases_sf"/>
</dbReference>
<proteinExistence type="predicted"/>
<protein>
    <recommendedName>
        <fullName evidence="3">Methyltransferase domain-containing protein</fullName>
    </recommendedName>
</protein>
<dbReference type="EMBL" id="LSBJ02000015">
    <property type="protein sequence ID" value="OWT42494.1"/>
    <property type="molecule type" value="Genomic_DNA"/>
</dbReference>
<evidence type="ECO:0000313" key="2">
    <source>
        <dbReference type="Proteomes" id="UP000078397"/>
    </source>
</evidence>
<name>A0A219AQ87_METCM</name>
<dbReference type="Proteomes" id="UP000078397">
    <property type="component" value="Unassembled WGS sequence"/>
</dbReference>
<comment type="caution">
    <text evidence="1">The sequence shown here is derived from an EMBL/GenBank/DDBJ whole genome shotgun (WGS) entry which is preliminary data.</text>
</comment>
<dbReference type="OrthoDB" id="2013972at2759"/>